<sequence length="276" mass="29776">MRIAQLAGRTVLLTGEGAIPVPAELATDLFAHWGDVREWSRSATGARPYDPADLQAPGLPAPRQIFAVALNYRPHTAEAGYEEPSAPLVFTKFPTCLTGPNTTVDLPPGNVDWELELVAVIGSEAHKVPVEKGWDPVVALTVGQDLSERIAQLAGRPAQFSLAKSYPGFGPVGPALVSLDEIDAAGHRDDLELTCELNGEVVQHDRTGNMIFPIPQLVSYLSEFCTLLPGDLIFTGTPAGVGNRRTPQRFLAPDDELVSRIGSVGEMRHRFRRTAP</sequence>
<dbReference type="Gene3D" id="3.90.850.10">
    <property type="entry name" value="Fumarylacetoacetase-like, C-terminal domain"/>
    <property type="match status" value="1"/>
</dbReference>
<organism evidence="4">
    <name type="scientific">Streptomyces sp. NBC_00093</name>
    <dbReference type="NCBI Taxonomy" id="2975649"/>
    <lineage>
        <taxon>Bacteria</taxon>
        <taxon>Bacillati</taxon>
        <taxon>Actinomycetota</taxon>
        <taxon>Actinomycetes</taxon>
        <taxon>Kitasatosporales</taxon>
        <taxon>Streptomycetaceae</taxon>
        <taxon>Streptomyces</taxon>
    </lineage>
</organism>
<keyword evidence="4" id="KW-0378">Hydrolase</keyword>
<dbReference type="PANTHER" id="PTHR42796:SF4">
    <property type="entry name" value="FUMARYLACETOACETATE HYDROLASE DOMAIN-CONTAINING PROTEIN 2A"/>
    <property type="match status" value="1"/>
</dbReference>
<dbReference type="Pfam" id="PF01557">
    <property type="entry name" value="FAA_hydrolase"/>
    <property type="match status" value="1"/>
</dbReference>
<accession>A0AAU2A3R6</accession>
<keyword evidence="2" id="KW-0479">Metal-binding</keyword>
<protein>
    <submittedName>
        <fullName evidence="4">Fumarylacetoacetate hydrolase family protein</fullName>
    </submittedName>
</protein>
<comment type="similarity">
    <text evidence="1">Belongs to the FAH family.</text>
</comment>
<proteinExistence type="inferred from homology"/>
<gene>
    <name evidence="4" type="ORF">OHA22_26850</name>
</gene>
<dbReference type="AlphaFoldDB" id="A0AAU2A3R6"/>
<dbReference type="PANTHER" id="PTHR42796">
    <property type="entry name" value="FUMARYLACETOACETATE HYDROLASE DOMAIN-CONTAINING PROTEIN 2A-RELATED"/>
    <property type="match status" value="1"/>
</dbReference>
<evidence type="ECO:0000256" key="2">
    <source>
        <dbReference type="ARBA" id="ARBA00022723"/>
    </source>
</evidence>
<dbReference type="GO" id="GO:0016787">
    <property type="term" value="F:hydrolase activity"/>
    <property type="evidence" value="ECO:0007669"/>
    <property type="project" value="UniProtKB-KW"/>
</dbReference>
<dbReference type="InterPro" id="IPR051121">
    <property type="entry name" value="FAH"/>
</dbReference>
<dbReference type="EMBL" id="CP108222">
    <property type="protein sequence ID" value="WTT18893.1"/>
    <property type="molecule type" value="Genomic_DNA"/>
</dbReference>
<evidence type="ECO:0000259" key="3">
    <source>
        <dbReference type="Pfam" id="PF01557"/>
    </source>
</evidence>
<dbReference type="InterPro" id="IPR011234">
    <property type="entry name" value="Fumarylacetoacetase-like_C"/>
</dbReference>
<dbReference type="SUPFAM" id="SSF56529">
    <property type="entry name" value="FAH"/>
    <property type="match status" value="1"/>
</dbReference>
<evidence type="ECO:0000256" key="1">
    <source>
        <dbReference type="ARBA" id="ARBA00010211"/>
    </source>
</evidence>
<feature type="domain" description="Fumarylacetoacetase-like C-terminal" evidence="3">
    <location>
        <begin position="65"/>
        <end position="271"/>
    </location>
</feature>
<dbReference type="InterPro" id="IPR036663">
    <property type="entry name" value="Fumarylacetoacetase_C_sf"/>
</dbReference>
<dbReference type="GO" id="GO:0044281">
    <property type="term" value="P:small molecule metabolic process"/>
    <property type="evidence" value="ECO:0007669"/>
    <property type="project" value="UniProtKB-ARBA"/>
</dbReference>
<dbReference type="GO" id="GO:0046872">
    <property type="term" value="F:metal ion binding"/>
    <property type="evidence" value="ECO:0007669"/>
    <property type="project" value="UniProtKB-KW"/>
</dbReference>
<reference evidence="4" key="1">
    <citation type="submission" date="2022-10" db="EMBL/GenBank/DDBJ databases">
        <title>The complete genomes of actinobacterial strains from the NBC collection.</title>
        <authorList>
            <person name="Joergensen T.S."/>
            <person name="Alvarez Arevalo M."/>
            <person name="Sterndorff E.B."/>
            <person name="Faurdal D."/>
            <person name="Vuksanovic O."/>
            <person name="Mourched A.-S."/>
            <person name="Charusanti P."/>
            <person name="Shaw S."/>
            <person name="Blin K."/>
            <person name="Weber T."/>
        </authorList>
    </citation>
    <scope>NUCLEOTIDE SEQUENCE</scope>
    <source>
        <strain evidence="4">NBC_00093</strain>
    </source>
</reference>
<name>A0AAU2A3R6_9ACTN</name>
<evidence type="ECO:0000313" key="4">
    <source>
        <dbReference type="EMBL" id="WTT18893.1"/>
    </source>
</evidence>